<organism evidence="1">
    <name type="scientific">uncultured Pleomorphomonas sp</name>
    <dbReference type="NCBI Taxonomy" id="442121"/>
    <lineage>
        <taxon>Bacteria</taxon>
        <taxon>Pseudomonadati</taxon>
        <taxon>Pseudomonadota</taxon>
        <taxon>Alphaproteobacteria</taxon>
        <taxon>Hyphomicrobiales</taxon>
        <taxon>Pleomorphomonadaceae</taxon>
        <taxon>Pleomorphomonas</taxon>
        <taxon>environmental samples</taxon>
    </lineage>
</organism>
<gene>
    <name evidence="1" type="ORF">KL86PLE_90751</name>
</gene>
<reference evidence="1" key="1">
    <citation type="submission" date="2016-08" db="EMBL/GenBank/DDBJ databases">
        <authorList>
            <person name="Seilhamer J.J."/>
        </authorList>
    </citation>
    <scope>NUCLEOTIDE SEQUENCE</scope>
    <source>
        <strain evidence="1">86</strain>
    </source>
</reference>
<protein>
    <submittedName>
        <fullName evidence="1">P2-like prophage tail protein X</fullName>
    </submittedName>
</protein>
<sequence>MNYRYVTGSDGVVRYATIDGDTVDDIAYGYYGENTNHTEAVLAANPGLAEAGPILPAGMVVIIPAVTSTNTPVPTISLWS</sequence>
<evidence type="ECO:0000313" key="1">
    <source>
        <dbReference type="EMBL" id="SCM80001.1"/>
    </source>
</evidence>
<name>A0A212LR98_9HYPH</name>
<accession>A0A212LR98</accession>
<dbReference type="EMBL" id="FMJD01000013">
    <property type="protein sequence ID" value="SCM80001.1"/>
    <property type="molecule type" value="Genomic_DNA"/>
</dbReference>
<dbReference type="InterPro" id="IPR008861">
    <property type="entry name" value="GpX-like"/>
</dbReference>
<dbReference type="Pfam" id="PF05489">
    <property type="entry name" value="Phage_tail_X"/>
    <property type="match status" value="1"/>
</dbReference>
<proteinExistence type="predicted"/>
<dbReference type="AlphaFoldDB" id="A0A212LR98"/>
<dbReference type="RefSeq" id="WP_288198856.1">
    <property type="nucleotide sequence ID" value="NZ_LT608334.1"/>
</dbReference>